<reference evidence="1 4" key="2">
    <citation type="submission" date="2018-10" db="EMBL/GenBank/DDBJ databases">
        <title>Transmission dynamics of multidrug resistant bacteria on intensive care unit surfaces.</title>
        <authorList>
            <person name="D'Souza A.W."/>
            <person name="Potter R.F."/>
            <person name="Wallace M."/>
            <person name="Shupe A."/>
            <person name="Patel S."/>
            <person name="Sun S."/>
            <person name="Gul D."/>
            <person name="Kwon J.H."/>
            <person name="Andleeb S."/>
            <person name="Burnham C.-A.D."/>
            <person name="Dantas G."/>
        </authorList>
    </citation>
    <scope>NUCLEOTIDE SEQUENCE [LARGE SCALE GENOMIC DNA]</scope>
    <source>
        <strain evidence="1 4">WF_348</strain>
    </source>
</reference>
<protein>
    <submittedName>
        <fullName evidence="2">Uncharacterized protein</fullName>
    </submittedName>
</protein>
<dbReference type="EMBL" id="RHPO01000052">
    <property type="protein sequence ID" value="RRT87521.1"/>
    <property type="molecule type" value="Genomic_DNA"/>
</dbReference>
<evidence type="ECO:0000313" key="2">
    <source>
        <dbReference type="EMBL" id="STE54703.1"/>
    </source>
</evidence>
<dbReference type="PROSITE" id="PS51257">
    <property type="entry name" value="PROKAR_LIPOPROTEIN"/>
    <property type="match status" value="1"/>
</dbReference>
<dbReference type="AlphaFoldDB" id="A0A376J4V1"/>
<evidence type="ECO:0000313" key="3">
    <source>
        <dbReference type="Proteomes" id="UP000254737"/>
    </source>
</evidence>
<evidence type="ECO:0000313" key="4">
    <source>
        <dbReference type="Proteomes" id="UP000267844"/>
    </source>
</evidence>
<name>A0A376J4V1_9FLAO</name>
<dbReference type="Proteomes" id="UP000267844">
    <property type="component" value="Unassembled WGS sequence"/>
</dbReference>
<gene>
    <name evidence="1" type="ORF">EGI89_14550</name>
    <name evidence="2" type="ORF">NCTC13456_03469</name>
</gene>
<dbReference type="Proteomes" id="UP000254737">
    <property type="component" value="Unassembled WGS sequence"/>
</dbReference>
<accession>A0A376J4V1</accession>
<reference evidence="2 3" key="1">
    <citation type="submission" date="2018-06" db="EMBL/GenBank/DDBJ databases">
        <authorList>
            <consortium name="Pathogen Informatics"/>
            <person name="Doyle S."/>
        </authorList>
    </citation>
    <scope>NUCLEOTIDE SEQUENCE [LARGE SCALE GENOMIC DNA]</scope>
    <source>
        <strain evidence="2 3">NCTC13456</strain>
    </source>
</reference>
<evidence type="ECO:0000313" key="1">
    <source>
        <dbReference type="EMBL" id="RRT87521.1"/>
    </source>
</evidence>
<dbReference type="EMBL" id="UFXS01000002">
    <property type="protein sequence ID" value="STE54703.1"/>
    <property type="molecule type" value="Genomic_DNA"/>
</dbReference>
<organism evidence="2 3">
    <name type="scientific">Empedobacter falsenii</name>
    <dbReference type="NCBI Taxonomy" id="343874"/>
    <lineage>
        <taxon>Bacteria</taxon>
        <taxon>Pseudomonadati</taxon>
        <taxon>Bacteroidota</taxon>
        <taxon>Flavobacteriia</taxon>
        <taxon>Flavobacteriales</taxon>
        <taxon>Weeksellaceae</taxon>
        <taxon>Empedobacter</taxon>
    </lineage>
</organism>
<proteinExistence type="predicted"/>
<sequence>MKNIVLLFCFTIIYSCSSSSDFHNINDHIEDGKYCANVKVITNKSTKTYRLTITAKNNYLHKIDWPNGGWLDNTHYKLPEFYENEATFIDDRARKFEVKIIQEGECK</sequence>
<dbReference type="RefSeq" id="WP_115002202.1">
    <property type="nucleotide sequence ID" value="NZ_RHPN01000053.1"/>
</dbReference>